<evidence type="ECO:0000256" key="1">
    <source>
        <dbReference type="SAM" id="Phobius"/>
    </source>
</evidence>
<evidence type="ECO:0000313" key="2">
    <source>
        <dbReference type="EMBL" id="RKX68079.1"/>
    </source>
</evidence>
<keyword evidence="1" id="KW-0812">Transmembrane</keyword>
<dbReference type="EMBL" id="QNBC01000003">
    <property type="protein sequence ID" value="RKX68079.1"/>
    <property type="molecule type" value="Genomic_DNA"/>
</dbReference>
<comment type="caution">
    <text evidence="2">The sequence shown here is derived from an EMBL/GenBank/DDBJ whole genome shotgun (WGS) entry which is preliminary data.</text>
</comment>
<dbReference type="Proteomes" id="UP000282321">
    <property type="component" value="Unassembled WGS sequence"/>
</dbReference>
<name>A0A660SBG0_UNCT6</name>
<keyword evidence="1" id="KW-1133">Transmembrane helix</keyword>
<keyword evidence="1" id="KW-0472">Membrane</keyword>
<proteinExistence type="predicted"/>
<evidence type="ECO:0000313" key="3">
    <source>
        <dbReference type="Proteomes" id="UP000282321"/>
    </source>
</evidence>
<feature type="transmembrane region" description="Helical" evidence="1">
    <location>
        <begin position="7"/>
        <end position="32"/>
    </location>
</feature>
<reference evidence="2 3" key="1">
    <citation type="submission" date="2018-06" db="EMBL/GenBank/DDBJ databases">
        <title>Extensive metabolic versatility and redundancy in microbially diverse, dynamic hydrothermal sediments.</title>
        <authorList>
            <person name="Dombrowski N."/>
            <person name="Teske A."/>
            <person name="Baker B.J."/>
        </authorList>
    </citation>
    <scope>NUCLEOTIDE SEQUENCE [LARGE SCALE GENOMIC DNA]</scope>
    <source>
        <strain evidence="2">B35_G9</strain>
    </source>
</reference>
<sequence length="221" mass="25450">MKIKGKIFGAGTGLIFGGLPGALIGGMVGHLFDLFHTDSGNEKLESLKEMVYWAARASSLDDKFMFSKREYVRNNIVNGIPEDQQLSLLRLFDKYLNNENMKIVSLSSSKFKNDRYDNFRIIYNLMSIGGINGVKREYLAKIAKRFGLSKDEFHLIDKEFRERENIMNNDIKNAIGTLRLPIIFQRKDLLSQYKILKSDFKDRSEGLDKAFVKLENYLKEA</sequence>
<accession>A0A660SBG0</accession>
<dbReference type="AlphaFoldDB" id="A0A660SBG0"/>
<protein>
    <submittedName>
        <fullName evidence="2">Uncharacterized protein</fullName>
    </submittedName>
</protein>
<gene>
    <name evidence="2" type="ORF">DRP44_00385</name>
</gene>
<organism evidence="2 3">
    <name type="scientific">candidate division TA06 bacterium</name>
    <dbReference type="NCBI Taxonomy" id="2250710"/>
    <lineage>
        <taxon>Bacteria</taxon>
        <taxon>Bacteria division TA06</taxon>
    </lineage>
</organism>